<dbReference type="InterPro" id="IPR020846">
    <property type="entry name" value="MFS_dom"/>
</dbReference>
<keyword evidence="4 7" id="KW-0812">Transmembrane</keyword>
<keyword evidence="10" id="KW-1185">Reference proteome</keyword>
<dbReference type="EMBL" id="JAHRHJ020000002">
    <property type="protein sequence ID" value="KAH9327268.1"/>
    <property type="molecule type" value="Genomic_DNA"/>
</dbReference>
<feature type="domain" description="Major facilitator superfamily (MFS) profile" evidence="8">
    <location>
        <begin position="46"/>
        <end position="154"/>
    </location>
</feature>
<dbReference type="Gene3D" id="1.20.1250.20">
    <property type="entry name" value="MFS general substrate transporter like domains"/>
    <property type="match status" value="1"/>
</dbReference>
<dbReference type="GO" id="GO:0005366">
    <property type="term" value="F:myo-inositol:proton symporter activity"/>
    <property type="evidence" value="ECO:0007669"/>
    <property type="project" value="TreeGrafter"/>
</dbReference>
<dbReference type="PANTHER" id="PTHR48020:SF24">
    <property type="entry name" value="INOSITOL TRANSPORTER 4"/>
    <property type="match status" value="1"/>
</dbReference>
<dbReference type="InterPro" id="IPR036259">
    <property type="entry name" value="MFS_trans_sf"/>
</dbReference>
<dbReference type="InterPro" id="IPR005828">
    <property type="entry name" value="MFS_sugar_transport-like"/>
</dbReference>
<gene>
    <name evidence="9" type="ORF">KI387_007446</name>
</gene>
<keyword evidence="6 7" id="KW-0472">Membrane</keyword>
<evidence type="ECO:0000313" key="9">
    <source>
        <dbReference type="EMBL" id="KAH9327268.1"/>
    </source>
</evidence>
<comment type="similarity">
    <text evidence="2">Belongs to the major facilitator superfamily. Sugar transporter (TC 2.A.1.1) family.</text>
</comment>
<evidence type="ECO:0000256" key="6">
    <source>
        <dbReference type="ARBA" id="ARBA00023136"/>
    </source>
</evidence>
<sequence>EGFAWFYTVPFEIFLQTMEGGAGGASAEEFATCWSLIVQNPYILQLAISAGVGGLLFGYDTGVISGAALYIREDFDAVAKSTFLQETIVSVTIAAAIIGSAIGGFVSDIYGRKKAIVAADIVFAAGSGCHGCSTQSMGSDNWANTCGSGRGNSL</sequence>
<feature type="non-terminal residue" evidence="9">
    <location>
        <position position="154"/>
    </location>
</feature>
<organism evidence="9 10">
    <name type="scientific">Taxus chinensis</name>
    <name type="common">Chinese yew</name>
    <name type="synonym">Taxus wallichiana var. chinensis</name>
    <dbReference type="NCBI Taxonomy" id="29808"/>
    <lineage>
        <taxon>Eukaryota</taxon>
        <taxon>Viridiplantae</taxon>
        <taxon>Streptophyta</taxon>
        <taxon>Embryophyta</taxon>
        <taxon>Tracheophyta</taxon>
        <taxon>Spermatophyta</taxon>
        <taxon>Pinopsida</taxon>
        <taxon>Pinidae</taxon>
        <taxon>Conifers II</taxon>
        <taxon>Cupressales</taxon>
        <taxon>Taxaceae</taxon>
        <taxon>Taxus</taxon>
    </lineage>
</organism>
<evidence type="ECO:0000256" key="5">
    <source>
        <dbReference type="ARBA" id="ARBA00022989"/>
    </source>
</evidence>
<feature type="non-terminal residue" evidence="9">
    <location>
        <position position="1"/>
    </location>
</feature>
<comment type="subcellular location">
    <subcellularLocation>
        <location evidence="1">Membrane</location>
        <topology evidence="1">Multi-pass membrane protein</topology>
    </subcellularLocation>
</comment>
<dbReference type="Proteomes" id="UP000824469">
    <property type="component" value="Unassembled WGS sequence"/>
</dbReference>
<evidence type="ECO:0000256" key="4">
    <source>
        <dbReference type="ARBA" id="ARBA00022692"/>
    </source>
</evidence>
<protein>
    <recommendedName>
        <fullName evidence="8">Major facilitator superfamily (MFS) profile domain-containing protein</fullName>
    </recommendedName>
</protein>
<dbReference type="PROSITE" id="PS50850">
    <property type="entry name" value="MFS"/>
    <property type="match status" value="1"/>
</dbReference>
<dbReference type="InterPro" id="IPR050814">
    <property type="entry name" value="Myo-inositol_Transporter"/>
</dbReference>
<feature type="transmembrane region" description="Helical" evidence="7">
    <location>
        <begin position="46"/>
        <end position="71"/>
    </location>
</feature>
<dbReference type="InterPro" id="IPR005829">
    <property type="entry name" value="Sugar_transporter_CS"/>
</dbReference>
<keyword evidence="3" id="KW-0813">Transport</keyword>
<proteinExistence type="inferred from homology"/>
<comment type="caution">
    <text evidence="9">The sequence shown here is derived from an EMBL/GenBank/DDBJ whole genome shotgun (WGS) entry which is preliminary data.</text>
</comment>
<accession>A0AA38GS02</accession>
<evidence type="ECO:0000256" key="7">
    <source>
        <dbReference type="SAM" id="Phobius"/>
    </source>
</evidence>
<dbReference type="AlphaFoldDB" id="A0AA38GS02"/>
<dbReference type="GO" id="GO:0016020">
    <property type="term" value="C:membrane"/>
    <property type="evidence" value="ECO:0007669"/>
    <property type="project" value="UniProtKB-SubCell"/>
</dbReference>
<evidence type="ECO:0000256" key="2">
    <source>
        <dbReference type="ARBA" id="ARBA00010992"/>
    </source>
</evidence>
<dbReference type="PANTHER" id="PTHR48020">
    <property type="entry name" value="PROTON MYO-INOSITOL COTRANSPORTER"/>
    <property type="match status" value="1"/>
</dbReference>
<name>A0AA38GS02_TAXCH</name>
<dbReference type="SUPFAM" id="SSF103473">
    <property type="entry name" value="MFS general substrate transporter"/>
    <property type="match status" value="1"/>
</dbReference>
<feature type="transmembrane region" description="Helical" evidence="7">
    <location>
        <begin position="83"/>
        <end position="106"/>
    </location>
</feature>
<evidence type="ECO:0000259" key="8">
    <source>
        <dbReference type="PROSITE" id="PS50850"/>
    </source>
</evidence>
<evidence type="ECO:0000256" key="1">
    <source>
        <dbReference type="ARBA" id="ARBA00004141"/>
    </source>
</evidence>
<evidence type="ECO:0000313" key="10">
    <source>
        <dbReference type="Proteomes" id="UP000824469"/>
    </source>
</evidence>
<dbReference type="PROSITE" id="PS00216">
    <property type="entry name" value="SUGAR_TRANSPORT_1"/>
    <property type="match status" value="1"/>
</dbReference>
<dbReference type="Pfam" id="PF00083">
    <property type="entry name" value="Sugar_tr"/>
    <property type="match status" value="1"/>
</dbReference>
<evidence type="ECO:0000256" key="3">
    <source>
        <dbReference type="ARBA" id="ARBA00022448"/>
    </source>
</evidence>
<reference evidence="9 10" key="1">
    <citation type="journal article" date="2021" name="Nat. Plants">
        <title>The Taxus genome provides insights into paclitaxel biosynthesis.</title>
        <authorList>
            <person name="Xiong X."/>
            <person name="Gou J."/>
            <person name="Liao Q."/>
            <person name="Li Y."/>
            <person name="Zhou Q."/>
            <person name="Bi G."/>
            <person name="Li C."/>
            <person name="Du R."/>
            <person name="Wang X."/>
            <person name="Sun T."/>
            <person name="Guo L."/>
            <person name="Liang H."/>
            <person name="Lu P."/>
            <person name="Wu Y."/>
            <person name="Zhang Z."/>
            <person name="Ro D.K."/>
            <person name="Shang Y."/>
            <person name="Huang S."/>
            <person name="Yan J."/>
        </authorList>
    </citation>
    <scope>NUCLEOTIDE SEQUENCE [LARGE SCALE GENOMIC DNA]</scope>
    <source>
        <strain evidence="9">Ta-2019</strain>
    </source>
</reference>
<keyword evidence="5 7" id="KW-1133">Transmembrane helix</keyword>